<dbReference type="EMBL" id="KP257536">
    <property type="protein sequence ID" value="AKN09638.1"/>
    <property type="molecule type" value="mRNA"/>
</dbReference>
<dbReference type="RefSeq" id="XP_057786284.1">
    <property type="nucleotide sequence ID" value="XM_057930301.1"/>
</dbReference>
<dbReference type="PROSITE" id="PS50888">
    <property type="entry name" value="BHLH"/>
    <property type="match status" value="1"/>
</dbReference>
<dbReference type="SMART" id="SM00353">
    <property type="entry name" value="HLH"/>
    <property type="match status" value="1"/>
</dbReference>
<feature type="domain" description="BHLH" evidence="7">
    <location>
        <begin position="65"/>
        <end position="117"/>
    </location>
</feature>
<evidence type="ECO:0000256" key="2">
    <source>
        <dbReference type="ARBA" id="ARBA00023015"/>
    </source>
</evidence>
<organism evidence="8">
    <name type="scientific">Salvia miltiorrhiza</name>
    <name type="common">Chinese sage</name>
    <dbReference type="NCBI Taxonomy" id="226208"/>
    <lineage>
        <taxon>Eukaryota</taxon>
        <taxon>Viridiplantae</taxon>
        <taxon>Streptophyta</taxon>
        <taxon>Embryophyta</taxon>
        <taxon>Tracheophyta</taxon>
        <taxon>Spermatophyta</taxon>
        <taxon>Magnoliopsida</taxon>
        <taxon>eudicotyledons</taxon>
        <taxon>Gunneridae</taxon>
        <taxon>Pentapetalae</taxon>
        <taxon>asterids</taxon>
        <taxon>lamiids</taxon>
        <taxon>Lamiales</taxon>
        <taxon>Lamiaceae</taxon>
        <taxon>Nepetoideae</taxon>
        <taxon>Mentheae</taxon>
        <taxon>Salviinae</taxon>
        <taxon>Salvia</taxon>
        <taxon>Salvia incertae sedis</taxon>
    </lineage>
</organism>
<dbReference type="GO" id="GO:0090575">
    <property type="term" value="C:RNA polymerase II transcription regulator complex"/>
    <property type="evidence" value="ECO:0007669"/>
    <property type="project" value="TreeGrafter"/>
</dbReference>
<evidence type="ECO:0000313" key="8">
    <source>
        <dbReference type="EMBL" id="AKN09638.1"/>
    </source>
</evidence>
<keyword evidence="3" id="KW-0804">Transcription</keyword>
<dbReference type="GO" id="GO:0000977">
    <property type="term" value="F:RNA polymerase II transcription regulatory region sequence-specific DNA binding"/>
    <property type="evidence" value="ECO:0007669"/>
    <property type="project" value="TreeGrafter"/>
</dbReference>
<evidence type="ECO:0000259" key="7">
    <source>
        <dbReference type="PROSITE" id="PS50888"/>
    </source>
</evidence>
<dbReference type="PANTHER" id="PTHR13935:SF165">
    <property type="entry name" value="BHLH DOMAIN-CONTAINING PROTEIN"/>
    <property type="match status" value="1"/>
</dbReference>
<keyword evidence="5" id="KW-0175">Coiled coil</keyword>
<dbReference type="GO" id="GO:0046983">
    <property type="term" value="F:protein dimerization activity"/>
    <property type="evidence" value="ECO:0007669"/>
    <property type="project" value="InterPro"/>
</dbReference>
<dbReference type="AlphaFoldDB" id="A0A0H3Y7M8"/>
<dbReference type="Gene3D" id="4.10.280.10">
    <property type="entry name" value="Helix-loop-helix DNA-binding domain"/>
    <property type="match status" value="1"/>
</dbReference>
<keyword evidence="2" id="KW-0805">Transcription regulation</keyword>
<name>A0A0H3Y7M8_SALMI</name>
<feature type="region of interest" description="Disordered" evidence="6">
    <location>
        <begin position="51"/>
        <end position="72"/>
    </location>
</feature>
<dbReference type="OrthoDB" id="894508at2759"/>
<dbReference type="InterPro" id="IPR011598">
    <property type="entry name" value="bHLH_dom"/>
</dbReference>
<dbReference type="GeneID" id="131003754"/>
<evidence type="ECO:0000256" key="5">
    <source>
        <dbReference type="SAM" id="Coils"/>
    </source>
</evidence>
<dbReference type="PhylomeDB" id="A0A0H3Y7M8"/>
<comment type="subcellular location">
    <subcellularLocation>
        <location evidence="1">Nucleus</location>
    </subcellularLocation>
</comment>
<evidence type="ECO:0000256" key="6">
    <source>
        <dbReference type="SAM" id="MobiDB-lite"/>
    </source>
</evidence>
<keyword evidence="4" id="KW-0539">Nucleus</keyword>
<evidence type="ECO:0000256" key="1">
    <source>
        <dbReference type="ARBA" id="ARBA00004123"/>
    </source>
</evidence>
<proteinExistence type="evidence at transcript level"/>
<dbReference type="SMR" id="A0A0H3Y7M8"/>
<evidence type="ECO:0000256" key="4">
    <source>
        <dbReference type="ARBA" id="ARBA00023242"/>
    </source>
</evidence>
<dbReference type="PANTHER" id="PTHR13935">
    <property type="entry name" value="ACHAETE-SCUTE TRANSCRIPTION FACTOR-RELATED"/>
    <property type="match status" value="1"/>
</dbReference>
<dbReference type="GO" id="GO:0000981">
    <property type="term" value="F:DNA-binding transcription factor activity, RNA polymerase II-specific"/>
    <property type="evidence" value="ECO:0007669"/>
    <property type="project" value="TreeGrafter"/>
</dbReference>
<reference evidence="8" key="1">
    <citation type="submission" date="2014-12" db="EMBL/GenBank/DDBJ databases">
        <title>Genome-wide characterization and analysis of bHLH transcription factors related to tanshinones biosynthesis in Salvia miltiorrhiza.</title>
        <authorList>
            <person name="Zhang X."/>
            <person name="Song J."/>
        </authorList>
    </citation>
    <scope>NUCLEOTIDE SEQUENCE</scope>
</reference>
<dbReference type="SUPFAM" id="SSF47459">
    <property type="entry name" value="HLH, helix-loop-helix DNA-binding domain"/>
    <property type="match status" value="1"/>
</dbReference>
<sequence>MFPNHHELGFGTPTTTSQGFQIGQDTDYNFLENNLISFSIGTNDTEVSRRKDLELHGKTKKESSSKKVMHRELERKRRQEMSHLYASLSSLLPHHQIKGKHGVCDQIQEAASHIKKMEKKIEELKIRRNKLNGDVETSNGIYNNVIINIVADGMEIIISHSSERSDLGLSRVLAELQWREFDVISSVSTRMKDRFVHKIQVEARDISNLDVLMLRDRLTEAIK</sequence>
<dbReference type="KEGG" id="smil:131003754"/>
<feature type="region of interest" description="Disordered" evidence="6">
    <location>
        <begin position="1"/>
        <end position="21"/>
    </location>
</feature>
<feature type="coiled-coil region" evidence="5">
    <location>
        <begin position="107"/>
        <end position="134"/>
    </location>
</feature>
<accession>A0A0H3Y7M8</accession>
<protein>
    <submittedName>
        <fullName evidence="8">Basic helix-loop-helix transcription factor</fullName>
    </submittedName>
</protein>
<feature type="compositionally biased region" description="Polar residues" evidence="6">
    <location>
        <begin position="12"/>
        <end position="21"/>
    </location>
</feature>
<dbReference type="InterPro" id="IPR036638">
    <property type="entry name" value="HLH_DNA-bd_sf"/>
</dbReference>
<evidence type="ECO:0000256" key="3">
    <source>
        <dbReference type="ARBA" id="ARBA00023163"/>
    </source>
</evidence>
<dbReference type="InterPro" id="IPR015660">
    <property type="entry name" value="MASH1/Ascl1a-like"/>
</dbReference>
<dbReference type="Pfam" id="PF00010">
    <property type="entry name" value="HLH"/>
    <property type="match status" value="1"/>
</dbReference>